<protein>
    <submittedName>
        <fullName evidence="1">Snf7 domain-containing protein</fullName>
    </submittedName>
</protein>
<dbReference type="EMBL" id="VDLU01000001">
    <property type="protein sequence ID" value="TNJ29463.1"/>
    <property type="molecule type" value="Genomic_DNA"/>
</dbReference>
<organism evidence="1 2">
    <name type="scientific">Giardia muris</name>
    <dbReference type="NCBI Taxonomy" id="5742"/>
    <lineage>
        <taxon>Eukaryota</taxon>
        <taxon>Metamonada</taxon>
        <taxon>Diplomonadida</taxon>
        <taxon>Hexamitidae</taxon>
        <taxon>Giardiinae</taxon>
        <taxon>Giardia</taxon>
    </lineage>
</organism>
<accession>A0A4Z1T5X9</accession>
<sequence length="174" mass="19535">MPRRKNAPKEPTQDDVRAQAMVLLNRCNALIAAHDKNITRLEGELEKGQMSARDSQRAGDRVMARYYLGRVVTLRQRLDDFVEGRRLLTINRTTLQDRLTDIHLSEALKDATEVVTAAETRMLTGKIEAAVDVTRDAQARVKETDAILQQAAGNKNLDVDLAALIKEIEAEEEQ</sequence>
<evidence type="ECO:0000313" key="1">
    <source>
        <dbReference type="EMBL" id="TNJ29463.1"/>
    </source>
</evidence>
<dbReference type="Proteomes" id="UP000315496">
    <property type="component" value="Chromosome 1"/>
</dbReference>
<dbReference type="AlphaFoldDB" id="A0A4Z1T5X9"/>
<dbReference type="GO" id="GO:0007034">
    <property type="term" value="P:vacuolar transport"/>
    <property type="evidence" value="ECO:0007669"/>
    <property type="project" value="InterPro"/>
</dbReference>
<keyword evidence="2" id="KW-1185">Reference proteome</keyword>
<reference evidence="1 2" key="1">
    <citation type="submission" date="2019-05" db="EMBL/GenBank/DDBJ databases">
        <title>The compact genome of Giardia muris reveals important steps in the evolution of intestinal protozoan parasites.</title>
        <authorList>
            <person name="Xu F."/>
            <person name="Jimenez-Gonzalez A."/>
            <person name="Einarsson E."/>
            <person name="Astvaldsson A."/>
            <person name="Peirasmaki D."/>
            <person name="Eckmann L."/>
            <person name="Andersson J.O."/>
            <person name="Svard S.G."/>
            <person name="Jerlstrom-Hultqvist J."/>
        </authorList>
    </citation>
    <scope>NUCLEOTIDE SEQUENCE [LARGE SCALE GENOMIC DNA]</scope>
    <source>
        <strain evidence="1 2">Roberts-Thomson</strain>
    </source>
</reference>
<comment type="caution">
    <text evidence="1">The sequence shown here is derived from an EMBL/GenBank/DDBJ whole genome shotgun (WGS) entry which is preliminary data.</text>
</comment>
<gene>
    <name evidence="1" type="ORF">GMRT_10244</name>
</gene>
<dbReference type="InterPro" id="IPR005024">
    <property type="entry name" value="Snf7_fam"/>
</dbReference>
<dbReference type="Pfam" id="PF03357">
    <property type="entry name" value="Snf7"/>
    <property type="match status" value="1"/>
</dbReference>
<proteinExistence type="predicted"/>
<name>A0A4Z1T5X9_GIAMU</name>
<dbReference type="VEuPathDB" id="GiardiaDB:GMRT_10244"/>
<evidence type="ECO:0000313" key="2">
    <source>
        <dbReference type="Proteomes" id="UP000315496"/>
    </source>
</evidence>